<name>A0A443HIM5_BYSSP</name>
<dbReference type="EMBL" id="RCNU01000018">
    <property type="protein sequence ID" value="RWQ91607.1"/>
    <property type="molecule type" value="Genomic_DNA"/>
</dbReference>
<dbReference type="Proteomes" id="UP000283841">
    <property type="component" value="Unassembled WGS sequence"/>
</dbReference>
<dbReference type="PROSITE" id="PS00061">
    <property type="entry name" value="ADH_SHORT"/>
    <property type="match status" value="1"/>
</dbReference>
<keyword evidence="2" id="KW-0521">NADP</keyword>
<gene>
    <name evidence="4" type="ORF">C8Q69DRAFT_481823</name>
</gene>
<dbReference type="Pfam" id="PF00106">
    <property type="entry name" value="adh_short"/>
    <property type="match status" value="1"/>
</dbReference>
<dbReference type="PANTHER" id="PTHR44229">
    <property type="entry name" value="15-HYDROXYPROSTAGLANDIN DEHYDROGENASE [NAD(+)]"/>
    <property type="match status" value="1"/>
</dbReference>
<dbReference type="PANTHER" id="PTHR44229:SF4">
    <property type="entry name" value="15-HYDROXYPROSTAGLANDIN DEHYDROGENASE [NAD(+)]"/>
    <property type="match status" value="1"/>
</dbReference>
<dbReference type="PRINTS" id="PR00081">
    <property type="entry name" value="GDHRDH"/>
</dbReference>
<keyword evidence="5" id="KW-1185">Reference proteome</keyword>
<accession>A0A443HIM5</accession>
<evidence type="ECO:0000313" key="4">
    <source>
        <dbReference type="EMBL" id="RWQ91607.1"/>
    </source>
</evidence>
<organism evidence="4 5">
    <name type="scientific">Byssochlamys spectabilis</name>
    <name type="common">Paecilomyces variotii</name>
    <dbReference type="NCBI Taxonomy" id="264951"/>
    <lineage>
        <taxon>Eukaryota</taxon>
        <taxon>Fungi</taxon>
        <taxon>Dikarya</taxon>
        <taxon>Ascomycota</taxon>
        <taxon>Pezizomycotina</taxon>
        <taxon>Eurotiomycetes</taxon>
        <taxon>Eurotiomycetidae</taxon>
        <taxon>Eurotiales</taxon>
        <taxon>Thermoascaceae</taxon>
        <taxon>Paecilomyces</taxon>
    </lineage>
</organism>
<dbReference type="AlphaFoldDB" id="A0A443HIM5"/>
<dbReference type="GeneID" id="39600899"/>
<dbReference type="STRING" id="264951.A0A443HIM5"/>
<sequence>MASWDVKGKFAIVTGAGSGINHAFAEQLLNAGCSVIFADITLRPEAEATISKFPHPAKDGNPSAVFHRMDQSDWSQIAATWDFALQTFGRVDLLCPGAGIWEPPSSAFWNPPGISPLSKDNPNSAPGSYHILAVNLMGPVRFAQIAIDYWLKNKIAGNLLLVASQSAYLPTIGTPLYNTSKGGLTTFTLSLAQMKARLNIRVACMCPSTTFTPAVLQEYCKDKVREIDMNMTATECAEVMLRIVTEAQYGDGNVVEAMQFGTKEKSEVRVRNVPYQLLLPEIDFSGEFSGKNILAEEEKLWKRLETNGMGP</sequence>
<keyword evidence="3" id="KW-0560">Oxidoreductase</keyword>
<comment type="similarity">
    <text evidence="1">Belongs to the short-chain dehydrogenases/reductases (SDR) family.</text>
</comment>
<dbReference type="SUPFAM" id="SSF51735">
    <property type="entry name" value="NAD(P)-binding Rossmann-fold domains"/>
    <property type="match status" value="1"/>
</dbReference>
<dbReference type="VEuPathDB" id="FungiDB:C8Q69DRAFT_481823"/>
<evidence type="ECO:0000256" key="1">
    <source>
        <dbReference type="ARBA" id="ARBA00006484"/>
    </source>
</evidence>
<dbReference type="GO" id="GO:0005737">
    <property type="term" value="C:cytoplasm"/>
    <property type="evidence" value="ECO:0007669"/>
    <property type="project" value="TreeGrafter"/>
</dbReference>
<comment type="caution">
    <text evidence="4">The sequence shown here is derived from an EMBL/GenBank/DDBJ whole genome shotgun (WGS) entry which is preliminary data.</text>
</comment>
<reference evidence="4 5" key="1">
    <citation type="journal article" date="2018" name="Front. Microbiol.">
        <title>Genomic and genetic insights into a cosmopolitan fungus, Paecilomyces variotii (Eurotiales).</title>
        <authorList>
            <person name="Urquhart A.S."/>
            <person name="Mondo S.J."/>
            <person name="Makela M.R."/>
            <person name="Hane J.K."/>
            <person name="Wiebenga A."/>
            <person name="He G."/>
            <person name="Mihaltcheva S."/>
            <person name="Pangilinan J."/>
            <person name="Lipzen A."/>
            <person name="Barry K."/>
            <person name="de Vries R.P."/>
            <person name="Grigoriev I.V."/>
            <person name="Idnurm A."/>
        </authorList>
    </citation>
    <scope>NUCLEOTIDE SEQUENCE [LARGE SCALE GENOMIC DNA]</scope>
    <source>
        <strain evidence="4 5">CBS 101075</strain>
    </source>
</reference>
<dbReference type="InterPro" id="IPR002347">
    <property type="entry name" value="SDR_fam"/>
</dbReference>
<evidence type="ECO:0000256" key="2">
    <source>
        <dbReference type="ARBA" id="ARBA00022857"/>
    </source>
</evidence>
<protein>
    <submittedName>
        <fullName evidence="4">Uncharacterized protein</fullName>
    </submittedName>
</protein>
<dbReference type="InterPro" id="IPR020904">
    <property type="entry name" value="Sc_DH/Rdtase_CS"/>
</dbReference>
<proteinExistence type="inferred from homology"/>
<dbReference type="InterPro" id="IPR036291">
    <property type="entry name" value="NAD(P)-bd_dom_sf"/>
</dbReference>
<dbReference type="Gene3D" id="3.40.50.720">
    <property type="entry name" value="NAD(P)-binding Rossmann-like Domain"/>
    <property type="match status" value="1"/>
</dbReference>
<dbReference type="RefSeq" id="XP_028481252.1">
    <property type="nucleotide sequence ID" value="XM_028631622.1"/>
</dbReference>
<dbReference type="GO" id="GO:0016616">
    <property type="term" value="F:oxidoreductase activity, acting on the CH-OH group of donors, NAD or NADP as acceptor"/>
    <property type="evidence" value="ECO:0007669"/>
    <property type="project" value="TreeGrafter"/>
</dbReference>
<evidence type="ECO:0000313" key="5">
    <source>
        <dbReference type="Proteomes" id="UP000283841"/>
    </source>
</evidence>
<evidence type="ECO:0000256" key="3">
    <source>
        <dbReference type="ARBA" id="ARBA00023002"/>
    </source>
</evidence>